<dbReference type="InterPro" id="IPR011006">
    <property type="entry name" value="CheY-like_superfamily"/>
</dbReference>
<dbReference type="InterPro" id="IPR011110">
    <property type="entry name" value="Reg_prop"/>
</dbReference>
<dbReference type="Gene3D" id="1.10.287.130">
    <property type="match status" value="1"/>
</dbReference>
<dbReference type="InterPro" id="IPR015943">
    <property type="entry name" value="WD40/YVTN_repeat-like_dom_sf"/>
</dbReference>
<dbReference type="InterPro" id="IPR011123">
    <property type="entry name" value="Y_Y_Y"/>
</dbReference>
<feature type="domain" description="Response regulatory" evidence="11">
    <location>
        <begin position="1070"/>
        <end position="1185"/>
    </location>
</feature>
<dbReference type="InterPro" id="IPR009057">
    <property type="entry name" value="Homeodomain-like_sf"/>
</dbReference>
<evidence type="ECO:0000256" key="6">
    <source>
        <dbReference type="PROSITE-ProRule" id="PRU00169"/>
    </source>
</evidence>
<dbReference type="Gene3D" id="1.10.10.60">
    <property type="entry name" value="Homeodomain-like"/>
    <property type="match status" value="2"/>
</dbReference>
<dbReference type="InterPro" id="IPR005467">
    <property type="entry name" value="His_kinase_dom"/>
</dbReference>
<dbReference type="PROSITE" id="PS01124">
    <property type="entry name" value="HTH_ARAC_FAMILY_2"/>
    <property type="match status" value="1"/>
</dbReference>
<dbReference type="Pfam" id="PF07494">
    <property type="entry name" value="Reg_prop"/>
    <property type="match status" value="2"/>
</dbReference>
<comment type="catalytic activity">
    <reaction evidence="1">
        <text>ATP + protein L-histidine = ADP + protein N-phospho-L-histidine.</text>
        <dbReference type="EC" id="2.7.13.3"/>
    </reaction>
</comment>
<dbReference type="SUPFAM" id="SSF52172">
    <property type="entry name" value="CheY-like"/>
    <property type="match status" value="1"/>
</dbReference>
<dbReference type="RefSeq" id="WP_349094270.1">
    <property type="nucleotide sequence ID" value="NZ_JBBMFL010000010.1"/>
</dbReference>
<evidence type="ECO:0000256" key="2">
    <source>
        <dbReference type="ARBA" id="ARBA00012438"/>
    </source>
</evidence>
<dbReference type="SMART" id="SM00448">
    <property type="entry name" value="REC"/>
    <property type="match status" value="1"/>
</dbReference>
<evidence type="ECO:0000256" key="5">
    <source>
        <dbReference type="ARBA" id="ARBA00023163"/>
    </source>
</evidence>
<feature type="compositionally biased region" description="Low complexity" evidence="7">
    <location>
        <begin position="1038"/>
        <end position="1047"/>
    </location>
</feature>
<feature type="chain" id="PRO_5046042744" description="histidine kinase" evidence="8">
    <location>
        <begin position="21"/>
        <end position="1323"/>
    </location>
</feature>
<dbReference type="EMBL" id="JBBMFL010000010">
    <property type="protein sequence ID" value="MEQ2545217.1"/>
    <property type="molecule type" value="Genomic_DNA"/>
</dbReference>
<feature type="domain" description="HTH araC/xylS-type" evidence="9">
    <location>
        <begin position="1218"/>
        <end position="1317"/>
    </location>
</feature>
<dbReference type="Proteomes" id="UP001460202">
    <property type="component" value="Unassembled WGS sequence"/>
</dbReference>
<keyword evidence="8" id="KW-0732">Signal</keyword>
<evidence type="ECO:0000256" key="4">
    <source>
        <dbReference type="ARBA" id="ARBA00023015"/>
    </source>
</evidence>
<dbReference type="SMART" id="SM00388">
    <property type="entry name" value="HisKA"/>
    <property type="match status" value="1"/>
</dbReference>
<dbReference type="InterPro" id="IPR013783">
    <property type="entry name" value="Ig-like_fold"/>
</dbReference>
<dbReference type="PRINTS" id="PR00344">
    <property type="entry name" value="BCTRLSENSOR"/>
</dbReference>
<dbReference type="PROSITE" id="PS50110">
    <property type="entry name" value="RESPONSE_REGULATORY"/>
    <property type="match status" value="1"/>
</dbReference>
<feature type="modified residue" description="4-aspartylphosphate" evidence="6">
    <location>
        <position position="1118"/>
    </location>
</feature>
<keyword evidence="4" id="KW-0805">Transcription regulation</keyword>
<dbReference type="CDD" id="cd00082">
    <property type="entry name" value="HisKA"/>
    <property type="match status" value="1"/>
</dbReference>
<dbReference type="PANTHER" id="PTHR43547:SF2">
    <property type="entry name" value="HYBRID SIGNAL TRANSDUCTION HISTIDINE KINASE C"/>
    <property type="match status" value="1"/>
</dbReference>
<feature type="signal peptide" evidence="8">
    <location>
        <begin position="1"/>
        <end position="20"/>
    </location>
</feature>
<dbReference type="Gene3D" id="3.30.565.10">
    <property type="entry name" value="Histidine kinase-like ATPase, C-terminal domain"/>
    <property type="match status" value="1"/>
</dbReference>
<dbReference type="PANTHER" id="PTHR43547">
    <property type="entry name" value="TWO-COMPONENT HISTIDINE KINASE"/>
    <property type="match status" value="1"/>
</dbReference>
<keyword evidence="13" id="KW-1185">Reference proteome</keyword>
<dbReference type="InterPro" id="IPR001789">
    <property type="entry name" value="Sig_transdc_resp-reg_receiver"/>
</dbReference>
<keyword evidence="3 6" id="KW-0597">Phosphoprotein</keyword>
<dbReference type="SMART" id="SM00387">
    <property type="entry name" value="HATPase_c"/>
    <property type="match status" value="1"/>
</dbReference>
<evidence type="ECO:0000256" key="7">
    <source>
        <dbReference type="SAM" id="MobiDB-lite"/>
    </source>
</evidence>
<evidence type="ECO:0000313" key="13">
    <source>
        <dbReference type="Proteomes" id="UP001460202"/>
    </source>
</evidence>
<organism evidence="12 13">
    <name type="scientific">Alistipes intestinihominis</name>
    <dbReference type="NCBI Taxonomy" id="3133172"/>
    <lineage>
        <taxon>Bacteria</taxon>
        <taxon>Pseudomonadati</taxon>
        <taxon>Bacteroidota</taxon>
        <taxon>Bacteroidia</taxon>
        <taxon>Bacteroidales</taxon>
        <taxon>Rikenellaceae</taxon>
        <taxon>Alistipes</taxon>
    </lineage>
</organism>
<evidence type="ECO:0000259" key="11">
    <source>
        <dbReference type="PROSITE" id="PS50110"/>
    </source>
</evidence>
<keyword evidence="5" id="KW-0804">Transcription</keyword>
<sequence>MKRFIISLFLLIGCSGAVSARNYALVSYNADNGLSHNTVRCIAQDQRGFMWFGTADGLNRFDGVAFRVYDSEDLRHGLLNTSVHALCADRKNRLWVGTEQGVYLYDERKDLFSSFSVRTQYGVVITGRITRIFENGDGKIWIGTEAQGFFIYYPEDGTLEQNSRLSDAVTDMVGGPDWNVFVSARNGTVAEFDSEGKQRLAVYAKERSGHVPSVVRSLCYSNDELWGCFETDGLAKMVWSGESAADWTMRREMSARALLPLSRGELMVGSDDGLFVFYTGSEEIDPVTDMTVRRESYTHTVNALFRDHEGGIWVATQYNGITYLPRRLKPIEHMPLKIGERGKTLATCFAEDGGGSLWVAIDKRGVLKVSADGRTVSEPFRGGPDSFLREVKNVRTMLVAGGRLWMGTFAGGVYTRDMKTGAVRNYRNNPGVGTSLCDDDVEALFRDDTGTIYAGTPWGFARYDRKLDDFVRVNKGGNDLSVCDFAQAGPGMIWVLARNKGAFLFDVASGDFRHYMFARSSTPNSVCILTDSRDDVWLGTETGLFRLNRETRHFVPFNAGGDRLKGVPIASLEEGDDGMLWIASNNGLFSLDTETQEVRYHLTVRDGLTGNQFNDRASLRMRDGRLCFSGINGYSVFRPGDLQRNGFVPSVCMTGLLINDRGMEIDRGGRNPSPLKYPLHLNKELRLKYNQNSVGFTFAALSYQSSSKNGYTYRLVGQDKEWSFTDRNEVHFTNLSPGRYTFEVRGSNDDGVWSENTARVAFVIQPPFYRSAPAVVCYLLLLGLLAGCGTWYVRRKHRLKLAEFASQQEKINYQSKIDFFTNVAHEIRTPLSLIKVPLESILREDAHFPPKVRDYLRVMEKNTSNLLEMVNQLLDLRKTEETDYTPTMKPCDVSELVNELCVRFGPAAEVGGIRLERHVEPGVVAQVDCDAISKIVNNLLSNALKYARSKCCVALAAGDNCFRITVSDDGQGIVPEDMERIFNTFYQSGNSKGGTGIGLPLARLLAIKHGGSVVCANDERGGAVFTVEIPLDPAAVASGASDGPDSGADGGGDAQIPPPPFAAEETGTCKILIVEDNDDLRAVIAEIIGARYEVLTAANGKIALGVLADNNCDLIVSDIMMPEMDGYELCEYVKSELRYSHIPIIQLTAKTSVEDKVRGLEYGADAYIEKPFSAEHLMAQIDSLIKNRERIRRALLSGTGHADTVSLGLSKRDAEFVEKLNFHIEEHLCEETFYIEQLAEKMFMSRSNFYRKVKSLFGISPNDYMKTYRLRKAAEMIRSGDFLIKEIYEQVGFKTSSYFSACFREEFGMTPKQYKDQNSKPKE</sequence>
<feature type="domain" description="Histidine kinase" evidence="10">
    <location>
        <begin position="822"/>
        <end position="1033"/>
    </location>
</feature>
<dbReference type="SUPFAM" id="SSF55874">
    <property type="entry name" value="ATPase domain of HSP90 chaperone/DNA topoisomerase II/histidine kinase"/>
    <property type="match status" value="1"/>
</dbReference>
<dbReference type="InterPro" id="IPR036890">
    <property type="entry name" value="HATPase_C_sf"/>
</dbReference>
<evidence type="ECO:0000313" key="12">
    <source>
        <dbReference type="EMBL" id="MEQ2545217.1"/>
    </source>
</evidence>
<evidence type="ECO:0000256" key="1">
    <source>
        <dbReference type="ARBA" id="ARBA00000085"/>
    </source>
</evidence>
<feature type="region of interest" description="Disordered" evidence="7">
    <location>
        <begin position="1038"/>
        <end position="1060"/>
    </location>
</feature>
<dbReference type="InterPro" id="IPR003594">
    <property type="entry name" value="HATPase_dom"/>
</dbReference>
<reference evidence="12 13" key="1">
    <citation type="submission" date="2024-03" db="EMBL/GenBank/DDBJ databases">
        <title>Human intestinal bacterial collection.</title>
        <authorList>
            <person name="Pauvert C."/>
            <person name="Hitch T.C.A."/>
            <person name="Clavel T."/>
        </authorList>
    </citation>
    <scope>NUCLEOTIDE SEQUENCE [LARGE SCALE GENOMIC DNA]</scope>
    <source>
        <strain evidence="12 13">CLA-KB-H122</strain>
    </source>
</reference>
<dbReference type="InterPro" id="IPR003661">
    <property type="entry name" value="HisK_dim/P_dom"/>
</dbReference>
<evidence type="ECO:0000256" key="3">
    <source>
        <dbReference type="ARBA" id="ARBA00022553"/>
    </source>
</evidence>
<dbReference type="Pfam" id="PF00072">
    <property type="entry name" value="Response_reg"/>
    <property type="match status" value="1"/>
</dbReference>
<dbReference type="Gene3D" id="2.130.10.10">
    <property type="entry name" value="YVTN repeat-like/Quinoprotein amine dehydrogenase"/>
    <property type="match status" value="2"/>
</dbReference>
<dbReference type="Gene3D" id="3.40.50.2300">
    <property type="match status" value="1"/>
</dbReference>
<dbReference type="InterPro" id="IPR004358">
    <property type="entry name" value="Sig_transdc_His_kin-like_C"/>
</dbReference>
<dbReference type="EC" id="2.7.13.3" evidence="2"/>
<dbReference type="InterPro" id="IPR036097">
    <property type="entry name" value="HisK_dim/P_sf"/>
</dbReference>
<dbReference type="Pfam" id="PF02518">
    <property type="entry name" value="HATPase_c"/>
    <property type="match status" value="1"/>
</dbReference>
<dbReference type="InterPro" id="IPR018060">
    <property type="entry name" value="HTH_AraC"/>
</dbReference>
<evidence type="ECO:0000256" key="8">
    <source>
        <dbReference type="SAM" id="SignalP"/>
    </source>
</evidence>
<dbReference type="CDD" id="cd00146">
    <property type="entry name" value="PKD"/>
    <property type="match status" value="1"/>
</dbReference>
<dbReference type="SUPFAM" id="SSF50998">
    <property type="entry name" value="Quinoprotein alcohol dehydrogenase-like"/>
    <property type="match status" value="1"/>
</dbReference>
<dbReference type="CDD" id="cd17574">
    <property type="entry name" value="REC_OmpR"/>
    <property type="match status" value="1"/>
</dbReference>
<dbReference type="SMART" id="SM00342">
    <property type="entry name" value="HTH_ARAC"/>
    <property type="match status" value="1"/>
</dbReference>
<evidence type="ECO:0000259" key="10">
    <source>
        <dbReference type="PROSITE" id="PS50109"/>
    </source>
</evidence>
<dbReference type="Pfam" id="PF07495">
    <property type="entry name" value="Y_Y_Y"/>
    <property type="match status" value="1"/>
</dbReference>
<comment type="caution">
    <text evidence="12">The sequence shown here is derived from an EMBL/GenBank/DDBJ whole genome shotgun (WGS) entry which is preliminary data.</text>
</comment>
<evidence type="ECO:0000259" key="9">
    <source>
        <dbReference type="PROSITE" id="PS01124"/>
    </source>
</evidence>
<name>A0ABV1GYQ4_9BACT</name>
<dbReference type="PROSITE" id="PS50109">
    <property type="entry name" value="HIS_KIN"/>
    <property type="match status" value="1"/>
</dbReference>
<dbReference type="Pfam" id="PF12833">
    <property type="entry name" value="HTH_18"/>
    <property type="match status" value="1"/>
</dbReference>
<dbReference type="SUPFAM" id="SSF46689">
    <property type="entry name" value="Homeodomain-like"/>
    <property type="match status" value="1"/>
</dbReference>
<accession>A0ABV1GYQ4</accession>
<proteinExistence type="predicted"/>
<dbReference type="SUPFAM" id="SSF47384">
    <property type="entry name" value="Homodimeric domain of signal transducing histidine kinase"/>
    <property type="match status" value="1"/>
</dbReference>
<protein>
    <recommendedName>
        <fullName evidence="2">histidine kinase</fullName>
        <ecNumber evidence="2">2.7.13.3</ecNumber>
    </recommendedName>
</protein>
<dbReference type="Pfam" id="PF00512">
    <property type="entry name" value="HisKA"/>
    <property type="match status" value="1"/>
</dbReference>
<gene>
    <name evidence="12" type="ORF">WMO46_09685</name>
</gene>
<dbReference type="Gene3D" id="2.60.40.10">
    <property type="entry name" value="Immunoglobulins"/>
    <property type="match status" value="1"/>
</dbReference>
<dbReference type="InterPro" id="IPR011047">
    <property type="entry name" value="Quinoprotein_ADH-like_sf"/>
</dbReference>